<organism evidence="5 6">
    <name type="scientific">Flavobacterium gillisiae</name>
    <dbReference type="NCBI Taxonomy" id="150146"/>
    <lineage>
        <taxon>Bacteria</taxon>
        <taxon>Pseudomonadati</taxon>
        <taxon>Bacteroidota</taxon>
        <taxon>Flavobacteriia</taxon>
        <taxon>Flavobacteriales</taxon>
        <taxon>Flavobacteriaceae</taxon>
        <taxon>Flavobacterium</taxon>
    </lineage>
</organism>
<dbReference type="Proteomes" id="UP000198951">
    <property type="component" value="Unassembled WGS sequence"/>
</dbReference>
<dbReference type="GO" id="GO:0006096">
    <property type="term" value="P:glycolytic process"/>
    <property type="evidence" value="ECO:0007669"/>
    <property type="project" value="UniProtKB-KW"/>
</dbReference>
<protein>
    <recommendedName>
        <fullName evidence="1">fructose-bisphosphate aldolase</fullName>
        <ecNumber evidence="1">4.1.2.13</ecNumber>
    </recommendedName>
</protein>
<dbReference type="PANTHER" id="PTHR47916:SF4">
    <property type="entry name" value="FRUCTOSE-BISPHOSPHATE ALDOLASE CLASS 1"/>
    <property type="match status" value="1"/>
</dbReference>
<dbReference type="RefSeq" id="WP_091086129.1">
    <property type="nucleotide sequence ID" value="NZ_FNRD01000003.1"/>
</dbReference>
<keyword evidence="3" id="KW-0704">Schiff base</keyword>
<dbReference type="GO" id="GO:0004332">
    <property type="term" value="F:fructose-bisphosphate aldolase activity"/>
    <property type="evidence" value="ECO:0007669"/>
    <property type="project" value="UniProtKB-EC"/>
</dbReference>
<dbReference type="SMART" id="SM01133">
    <property type="entry name" value="DeoC"/>
    <property type="match status" value="1"/>
</dbReference>
<sequence length="352" mass="38558">MENINQLLELLGAEEEFLLNHVCKTITKDQIHLPHPDFIDSFLQSNRNGQTIRSLTQIYNHGRLSGTGYLSILPVDQGIEHTAGSSFAPNPMYFDPENIVKLAIEAGCNAIASTMGGLAMLSRKYAHKIPFIVKINHNELLTYPKKYDQIMFGSVKDAWNMGAVAVGATVYFGSAESDRQIIEVSKAFEEAHNLGMATILWCYARNNAFVKDNVDYNSAADITAQANYLGVSLQADIIKQKMPTNNGGFTAIEFAKTDPEMYTKLTSDHPIDLCRYQVLNCYAGRIAMINSGGESKGASDFKAAVKSAVINKRAGGSGIIMGRKAFQRPFNDGVQIINAVQDVYLAKAISVA</sequence>
<dbReference type="Gene3D" id="3.20.20.70">
    <property type="entry name" value="Aldolase class I"/>
    <property type="match status" value="1"/>
</dbReference>
<comment type="similarity">
    <text evidence="4">Belongs to the DeoC/FbaB aldolase family. FbaB subfamily.</text>
</comment>
<gene>
    <name evidence="5" type="ORF">SAMN05443667_103103</name>
</gene>
<dbReference type="InterPro" id="IPR050456">
    <property type="entry name" value="DeoC/FbaB_aldolase"/>
</dbReference>
<dbReference type="SUPFAM" id="SSF51569">
    <property type="entry name" value="Aldolase"/>
    <property type="match status" value="1"/>
</dbReference>
<dbReference type="InterPro" id="IPR013785">
    <property type="entry name" value="Aldolase_TIM"/>
</dbReference>
<keyword evidence="2" id="KW-0456">Lyase</keyword>
<name>A0A1H3ZWV9_9FLAO</name>
<dbReference type="OrthoDB" id="9769559at2"/>
<dbReference type="AlphaFoldDB" id="A0A1H3ZWV9"/>
<dbReference type="STRING" id="150146.SAMN05443667_103103"/>
<reference evidence="6" key="1">
    <citation type="submission" date="2016-10" db="EMBL/GenBank/DDBJ databases">
        <authorList>
            <person name="Varghese N."/>
            <person name="Submissions S."/>
        </authorList>
    </citation>
    <scope>NUCLEOTIDE SEQUENCE [LARGE SCALE GENOMIC DNA]</scope>
    <source>
        <strain evidence="6">DSM 22376</strain>
    </source>
</reference>
<dbReference type="Pfam" id="PF01791">
    <property type="entry name" value="DeoC"/>
    <property type="match status" value="1"/>
</dbReference>
<keyword evidence="6" id="KW-1185">Reference proteome</keyword>
<dbReference type="InterPro" id="IPR002915">
    <property type="entry name" value="DeoC/FbaB/LacD_aldolase"/>
</dbReference>
<evidence type="ECO:0000313" key="6">
    <source>
        <dbReference type="Proteomes" id="UP000198951"/>
    </source>
</evidence>
<dbReference type="EC" id="4.1.2.13" evidence="1"/>
<evidence type="ECO:0000256" key="4">
    <source>
        <dbReference type="ARBA" id="ARBA00049653"/>
    </source>
</evidence>
<evidence type="ECO:0000313" key="5">
    <source>
        <dbReference type="EMBL" id="SEA28160.1"/>
    </source>
</evidence>
<dbReference type="NCBIfam" id="NF006707">
    <property type="entry name" value="PRK09250.1-4"/>
    <property type="match status" value="1"/>
</dbReference>
<dbReference type="EMBL" id="FNRD01000003">
    <property type="protein sequence ID" value="SEA28160.1"/>
    <property type="molecule type" value="Genomic_DNA"/>
</dbReference>
<proteinExistence type="inferred from homology"/>
<evidence type="ECO:0000256" key="2">
    <source>
        <dbReference type="ARBA" id="ARBA00023239"/>
    </source>
</evidence>
<dbReference type="PANTHER" id="PTHR47916">
    <property type="entry name" value="FRUCTOSE-BISPHOSPHATE ALDOLASE CLASS 1"/>
    <property type="match status" value="1"/>
</dbReference>
<dbReference type="CDD" id="cd00958">
    <property type="entry name" value="DhnA"/>
    <property type="match status" value="1"/>
</dbReference>
<evidence type="ECO:0000256" key="1">
    <source>
        <dbReference type="ARBA" id="ARBA00013068"/>
    </source>
</evidence>
<dbReference type="InterPro" id="IPR041720">
    <property type="entry name" value="FbaB-like"/>
</dbReference>
<accession>A0A1H3ZWV9</accession>
<evidence type="ECO:0000256" key="3">
    <source>
        <dbReference type="ARBA" id="ARBA00023270"/>
    </source>
</evidence>